<proteinExistence type="predicted"/>
<keyword evidence="1" id="KW-0812">Transmembrane</keyword>
<dbReference type="AlphaFoldDB" id="A0A1F6DKG3"/>
<keyword evidence="1" id="KW-0472">Membrane</keyword>
<dbReference type="EMBL" id="MFLE01000014">
    <property type="protein sequence ID" value="OGG61929.1"/>
    <property type="molecule type" value="Genomic_DNA"/>
</dbReference>
<protein>
    <submittedName>
        <fullName evidence="2">Uncharacterized protein</fullName>
    </submittedName>
</protein>
<evidence type="ECO:0000256" key="1">
    <source>
        <dbReference type="SAM" id="Phobius"/>
    </source>
</evidence>
<gene>
    <name evidence="2" type="ORF">A3C87_00850</name>
</gene>
<keyword evidence="1" id="KW-1133">Transmembrane helix</keyword>
<reference evidence="2 3" key="1">
    <citation type="journal article" date="2016" name="Nat. Commun.">
        <title>Thousands of microbial genomes shed light on interconnected biogeochemical processes in an aquifer system.</title>
        <authorList>
            <person name="Anantharaman K."/>
            <person name="Brown C.T."/>
            <person name="Hug L.A."/>
            <person name="Sharon I."/>
            <person name="Castelle C.J."/>
            <person name="Probst A.J."/>
            <person name="Thomas B.C."/>
            <person name="Singh A."/>
            <person name="Wilkins M.J."/>
            <person name="Karaoz U."/>
            <person name="Brodie E.L."/>
            <person name="Williams K.H."/>
            <person name="Hubbard S.S."/>
            <person name="Banfield J.F."/>
        </authorList>
    </citation>
    <scope>NUCLEOTIDE SEQUENCE [LARGE SCALE GENOMIC DNA]</scope>
</reference>
<feature type="transmembrane region" description="Helical" evidence="1">
    <location>
        <begin position="55"/>
        <end position="77"/>
    </location>
</feature>
<dbReference type="Proteomes" id="UP000176511">
    <property type="component" value="Unassembled WGS sequence"/>
</dbReference>
<evidence type="ECO:0000313" key="3">
    <source>
        <dbReference type="Proteomes" id="UP000176511"/>
    </source>
</evidence>
<accession>A0A1F6DKG3</accession>
<name>A0A1F6DKG3_9BACT</name>
<dbReference type="STRING" id="1798491.A3C87_00850"/>
<comment type="caution">
    <text evidence="2">The sequence shown here is derived from an EMBL/GenBank/DDBJ whole genome shotgun (WGS) entry which is preliminary data.</text>
</comment>
<evidence type="ECO:0000313" key="2">
    <source>
        <dbReference type="EMBL" id="OGG61929.1"/>
    </source>
</evidence>
<organism evidence="2 3">
    <name type="scientific">Candidatus Kaiserbacteria bacterium RIFCSPHIGHO2_02_FULL_49_34</name>
    <dbReference type="NCBI Taxonomy" id="1798491"/>
    <lineage>
        <taxon>Bacteria</taxon>
        <taxon>Candidatus Kaiseribacteriota</taxon>
    </lineage>
</organism>
<sequence length="372" mass="40510">MQSPWSTYVQDTKMNTHEREELRARLLSYMEYHPYREHISKQVPFMERFMQHVGVLRAVASGSVAALVLIIATPFLAEGANPGDLLYAVKTRVNEPLQGITLSTPEEKIAFKTKLLEKRVLEAKLLVENNSMSPEAEADLSKNIKRHSEEIQENIEVIATTNEEGALYAKADLAAELTKTSEIVEAIVSEKPADSLKKAVAAVKDDAVESAAIATISSQDQVAGHIERELSRAYELRATLNGKLTAEEEAEIARRFTRIETILRGKPVESVAVMISEAKVTTSTVTSEGGATSTESEAVLLSTTTMASTTLSKPTSGPEDVLTRIKTLITYLTNAALREAVPKEPVVVEIIPDSKPATSTQATTTANTEATE</sequence>